<sequence length="98" mass="11375">MKTKKARKFLTSLLIGMLIFLTIFLLSIVLITYLPGPDLTTWLQETAIYWLIWRLFLNSLVGVLLYQIYRYRILPGKAIGLIVLICLVTEGLNVLYRL</sequence>
<dbReference type="EMBL" id="AVOX01000055">
    <property type="protein sequence ID" value="ERF77618.1"/>
    <property type="molecule type" value="Genomic_DNA"/>
</dbReference>
<evidence type="ECO:0000313" key="2">
    <source>
        <dbReference type="EMBL" id="ERF77618.1"/>
    </source>
</evidence>
<dbReference type="AlphaFoldDB" id="U1GYP4"/>
<dbReference type="Proteomes" id="UP000016529">
    <property type="component" value="Unassembled WGS sequence"/>
</dbReference>
<proteinExistence type="predicted"/>
<name>U1GYP4_9PAST</name>
<organism evidence="2 3">
    <name type="scientific">Gallibacterium anatis 12656/12</name>
    <dbReference type="NCBI Taxonomy" id="1195244"/>
    <lineage>
        <taxon>Bacteria</taxon>
        <taxon>Pseudomonadati</taxon>
        <taxon>Pseudomonadota</taxon>
        <taxon>Gammaproteobacteria</taxon>
        <taxon>Pasteurellales</taxon>
        <taxon>Pasteurellaceae</taxon>
        <taxon>Gallibacterium</taxon>
    </lineage>
</organism>
<evidence type="ECO:0008006" key="4">
    <source>
        <dbReference type="Google" id="ProtNLM"/>
    </source>
</evidence>
<feature type="transmembrane region" description="Helical" evidence="1">
    <location>
        <begin position="78"/>
        <end position="96"/>
    </location>
</feature>
<reference evidence="2 3" key="1">
    <citation type="journal article" date="2013" name="Genome Announc.">
        <title>Draft Genome Sequence of Gallibacterium anatis bv. haemolytica 12656-12 Liver, an Isolate Obtained from the Liver of a Septicemic Chicken.</title>
        <authorList>
            <person name="Kudirkiene E."/>
            <person name="Christensen H."/>
            <person name="Bojesen A.M."/>
        </authorList>
    </citation>
    <scope>NUCLEOTIDE SEQUENCE [LARGE SCALE GENOMIC DNA]</scope>
    <source>
        <strain evidence="2">12656/12</strain>
    </source>
</reference>
<evidence type="ECO:0000313" key="3">
    <source>
        <dbReference type="Proteomes" id="UP000016529"/>
    </source>
</evidence>
<evidence type="ECO:0000256" key="1">
    <source>
        <dbReference type="SAM" id="Phobius"/>
    </source>
</evidence>
<feature type="transmembrane region" description="Helical" evidence="1">
    <location>
        <begin position="47"/>
        <end position="66"/>
    </location>
</feature>
<keyword evidence="1" id="KW-0472">Membrane</keyword>
<keyword evidence="1" id="KW-0812">Transmembrane</keyword>
<accession>U1GYP4</accession>
<protein>
    <recommendedName>
        <fullName evidence="4">Hemophilus-specific protein</fullName>
    </recommendedName>
</protein>
<keyword evidence="1" id="KW-1133">Transmembrane helix</keyword>
<comment type="caution">
    <text evidence="2">The sequence shown here is derived from an EMBL/GenBank/DDBJ whole genome shotgun (WGS) entry which is preliminary data.</text>
</comment>
<dbReference type="RefSeq" id="WP_021462267.1">
    <property type="nucleotide sequence ID" value="NZ_AVOX01000055.1"/>
</dbReference>
<gene>
    <name evidence="2" type="ORF">N561_10635</name>
</gene>
<feature type="transmembrane region" description="Helical" evidence="1">
    <location>
        <begin position="12"/>
        <end position="35"/>
    </location>
</feature>